<dbReference type="Proteomes" id="UP000053989">
    <property type="component" value="Unassembled WGS sequence"/>
</dbReference>
<dbReference type="HOGENOM" id="CLU_3033677_0_0_1"/>
<reference evidence="2" key="2">
    <citation type="submission" date="2015-01" db="EMBL/GenBank/DDBJ databases">
        <title>Evolutionary Origins and Diversification of the Mycorrhizal Mutualists.</title>
        <authorList>
            <consortium name="DOE Joint Genome Institute"/>
            <consortium name="Mycorrhizal Genomics Consortium"/>
            <person name="Kohler A."/>
            <person name="Kuo A."/>
            <person name="Nagy L.G."/>
            <person name="Floudas D."/>
            <person name="Copeland A."/>
            <person name="Barry K.W."/>
            <person name="Cichocki N."/>
            <person name="Veneault-Fourrey C."/>
            <person name="LaButti K."/>
            <person name="Lindquist E.A."/>
            <person name="Lipzen A."/>
            <person name="Lundell T."/>
            <person name="Morin E."/>
            <person name="Murat C."/>
            <person name="Riley R."/>
            <person name="Ohm R."/>
            <person name="Sun H."/>
            <person name="Tunlid A."/>
            <person name="Henrissat B."/>
            <person name="Grigoriev I.V."/>
            <person name="Hibbett D.S."/>
            <person name="Martin F."/>
        </authorList>
    </citation>
    <scope>NUCLEOTIDE SEQUENCE [LARGE SCALE GENOMIC DNA]</scope>
    <source>
        <strain evidence="2">Foug A</strain>
    </source>
</reference>
<dbReference type="InParanoid" id="A0A0C3EEP0"/>
<dbReference type="EMBL" id="KN822017">
    <property type="protein sequence ID" value="KIM66381.1"/>
    <property type="molecule type" value="Genomic_DNA"/>
</dbReference>
<evidence type="ECO:0000313" key="2">
    <source>
        <dbReference type="Proteomes" id="UP000053989"/>
    </source>
</evidence>
<sequence length="55" mass="6042">MDKYVNMEVDELVHNILLANDFELEDLLGFNAETAIKKMDKSEAALAPSSLSADA</sequence>
<keyword evidence="2" id="KW-1185">Reference proteome</keyword>
<name>A0A0C3EEP0_9AGAM</name>
<proteinExistence type="predicted"/>
<protein>
    <submittedName>
        <fullName evidence="1">Uncharacterized protein</fullName>
    </submittedName>
</protein>
<organism evidence="1 2">
    <name type="scientific">Scleroderma citrinum Foug A</name>
    <dbReference type="NCBI Taxonomy" id="1036808"/>
    <lineage>
        <taxon>Eukaryota</taxon>
        <taxon>Fungi</taxon>
        <taxon>Dikarya</taxon>
        <taxon>Basidiomycota</taxon>
        <taxon>Agaricomycotina</taxon>
        <taxon>Agaricomycetes</taxon>
        <taxon>Agaricomycetidae</taxon>
        <taxon>Boletales</taxon>
        <taxon>Sclerodermatineae</taxon>
        <taxon>Sclerodermataceae</taxon>
        <taxon>Scleroderma</taxon>
    </lineage>
</organism>
<accession>A0A0C3EEP0</accession>
<dbReference type="OrthoDB" id="3208495at2759"/>
<reference evidence="1 2" key="1">
    <citation type="submission" date="2014-04" db="EMBL/GenBank/DDBJ databases">
        <authorList>
            <consortium name="DOE Joint Genome Institute"/>
            <person name="Kuo A."/>
            <person name="Kohler A."/>
            <person name="Nagy L.G."/>
            <person name="Floudas D."/>
            <person name="Copeland A."/>
            <person name="Barry K.W."/>
            <person name="Cichocki N."/>
            <person name="Veneault-Fourrey C."/>
            <person name="LaButti K."/>
            <person name="Lindquist E.A."/>
            <person name="Lipzen A."/>
            <person name="Lundell T."/>
            <person name="Morin E."/>
            <person name="Murat C."/>
            <person name="Sun H."/>
            <person name="Tunlid A."/>
            <person name="Henrissat B."/>
            <person name="Grigoriev I.V."/>
            <person name="Hibbett D.S."/>
            <person name="Martin F."/>
            <person name="Nordberg H.P."/>
            <person name="Cantor M.N."/>
            <person name="Hua S.X."/>
        </authorList>
    </citation>
    <scope>NUCLEOTIDE SEQUENCE [LARGE SCALE GENOMIC DNA]</scope>
    <source>
        <strain evidence="1 2">Foug A</strain>
    </source>
</reference>
<dbReference type="AlphaFoldDB" id="A0A0C3EEP0"/>
<evidence type="ECO:0000313" key="1">
    <source>
        <dbReference type="EMBL" id="KIM66381.1"/>
    </source>
</evidence>
<gene>
    <name evidence="1" type="ORF">SCLCIDRAFT_21883</name>
</gene>